<dbReference type="AlphaFoldDB" id="A0A914S5B9"/>
<evidence type="ECO:0000313" key="2">
    <source>
        <dbReference type="WBParaSite" id="PEQ_0001352701-mRNA-1"/>
    </source>
</evidence>
<reference evidence="2" key="1">
    <citation type="submission" date="2022-11" db="UniProtKB">
        <authorList>
            <consortium name="WormBaseParasite"/>
        </authorList>
    </citation>
    <scope>IDENTIFICATION</scope>
</reference>
<accession>A0A914S5B9</accession>
<dbReference type="Proteomes" id="UP000887564">
    <property type="component" value="Unplaced"/>
</dbReference>
<keyword evidence="1" id="KW-1185">Reference proteome</keyword>
<protein>
    <submittedName>
        <fullName evidence="2">Uncharacterized protein</fullName>
    </submittedName>
</protein>
<evidence type="ECO:0000313" key="1">
    <source>
        <dbReference type="Proteomes" id="UP000887564"/>
    </source>
</evidence>
<name>A0A914S5B9_PAREQ</name>
<proteinExistence type="predicted"/>
<organism evidence="1 2">
    <name type="scientific">Parascaris equorum</name>
    <name type="common">Equine roundworm</name>
    <dbReference type="NCBI Taxonomy" id="6256"/>
    <lineage>
        <taxon>Eukaryota</taxon>
        <taxon>Metazoa</taxon>
        <taxon>Ecdysozoa</taxon>
        <taxon>Nematoda</taxon>
        <taxon>Chromadorea</taxon>
        <taxon>Rhabditida</taxon>
        <taxon>Spirurina</taxon>
        <taxon>Ascaridomorpha</taxon>
        <taxon>Ascaridoidea</taxon>
        <taxon>Ascarididae</taxon>
        <taxon>Parascaris</taxon>
    </lineage>
</organism>
<dbReference type="WBParaSite" id="PEQ_0001352701-mRNA-1">
    <property type="protein sequence ID" value="PEQ_0001352701-mRNA-1"/>
    <property type="gene ID" value="PEQ_0001352701"/>
</dbReference>
<sequence>MFFYLATEFSTNTVANITDEFFVLHSTRLFSEVQSYILKMNQHCTPFHVTFNGPASPCSRLIFLNDGVKPLQPSHTPFDNNPLSFVYLLGLINVTKEHCPIQKRCNIVQRLQLCGIVDLL</sequence>